<proteinExistence type="predicted"/>
<accession>A0ABX1SUA4</accession>
<comment type="caution">
    <text evidence="1">The sequence shown here is derived from an EMBL/GenBank/DDBJ whole genome shotgun (WGS) entry which is preliminary data.</text>
</comment>
<keyword evidence="2" id="KW-1185">Reference proteome</keyword>
<dbReference type="EMBL" id="JAAIIJ010000001">
    <property type="protein sequence ID" value="NMN01395.1"/>
    <property type="molecule type" value="Genomic_DNA"/>
</dbReference>
<gene>
    <name evidence="1" type="ORF">G1C94_0016</name>
</gene>
<sequence length="32" mass="3508">MLGHVTHAFGGNGFVSLSRVESHKVQRQSLID</sequence>
<protein>
    <submittedName>
        <fullName evidence="1">Uncharacterized protein</fullName>
    </submittedName>
</protein>
<evidence type="ECO:0000313" key="1">
    <source>
        <dbReference type="EMBL" id="NMN01395.1"/>
    </source>
</evidence>
<dbReference type="Proteomes" id="UP000553756">
    <property type="component" value="Unassembled WGS sequence"/>
</dbReference>
<evidence type="ECO:0000313" key="2">
    <source>
        <dbReference type="Proteomes" id="UP000553756"/>
    </source>
</evidence>
<reference evidence="1 2" key="1">
    <citation type="submission" date="2020-02" db="EMBL/GenBank/DDBJ databases">
        <title>Characterization of phylogenetic diversity of novel bifidobacterial species isolated in Czech ZOOs.</title>
        <authorList>
            <person name="Lugli G.A."/>
            <person name="Vera N.B."/>
            <person name="Ventura M."/>
        </authorList>
    </citation>
    <scope>NUCLEOTIDE SEQUENCE [LARGE SCALE GENOMIC DNA]</scope>
    <source>
        <strain evidence="1 2">DSM 109963</strain>
    </source>
</reference>
<name>A0ABX1SUA4_9BIFI</name>
<organism evidence="1 2">
    <name type="scientific">Bifidobacterium panos</name>
    <dbReference type="NCBI Taxonomy" id="2675321"/>
    <lineage>
        <taxon>Bacteria</taxon>
        <taxon>Bacillati</taxon>
        <taxon>Actinomycetota</taxon>
        <taxon>Actinomycetes</taxon>
        <taxon>Bifidobacteriales</taxon>
        <taxon>Bifidobacteriaceae</taxon>
        <taxon>Bifidobacterium</taxon>
    </lineage>
</organism>